<name>A0A8X7PRU7_BRACI</name>
<evidence type="ECO:0000313" key="3">
    <source>
        <dbReference type="EMBL" id="KAG2255967.1"/>
    </source>
</evidence>
<accession>A0A8X7PRU7</accession>
<organism evidence="3 4">
    <name type="scientific">Brassica carinata</name>
    <name type="common">Ethiopian mustard</name>
    <name type="synonym">Abyssinian cabbage</name>
    <dbReference type="NCBI Taxonomy" id="52824"/>
    <lineage>
        <taxon>Eukaryota</taxon>
        <taxon>Viridiplantae</taxon>
        <taxon>Streptophyta</taxon>
        <taxon>Embryophyta</taxon>
        <taxon>Tracheophyta</taxon>
        <taxon>Spermatophyta</taxon>
        <taxon>Magnoliopsida</taxon>
        <taxon>eudicotyledons</taxon>
        <taxon>Gunneridae</taxon>
        <taxon>Pentapetalae</taxon>
        <taxon>rosids</taxon>
        <taxon>malvids</taxon>
        <taxon>Brassicales</taxon>
        <taxon>Brassicaceae</taxon>
        <taxon>Brassiceae</taxon>
        <taxon>Brassica</taxon>
    </lineage>
</organism>
<comment type="caution">
    <text evidence="3">The sequence shown here is derived from an EMBL/GenBank/DDBJ whole genome shotgun (WGS) entry which is preliminary data.</text>
</comment>
<dbReference type="Proteomes" id="UP000886595">
    <property type="component" value="Unassembled WGS sequence"/>
</dbReference>
<gene>
    <name evidence="3" type="ORF">Bca52824_075261</name>
</gene>
<feature type="compositionally biased region" description="Basic and acidic residues" evidence="2">
    <location>
        <begin position="89"/>
        <end position="99"/>
    </location>
</feature>
<feature type="compositionally biased region" description="Basic and acidic residues" evidence="2">
    <location>
        <begin position="112"/>
        <end position="129"/>
    </location>
</feature>
<evidence type="ECO:0000256" key="1">
    <source>
        <dbReference type="SAM" id="Coils"/>
    </source>
</evidence>
<feature type="region of interest" description="Disordered" evidence="2">
    <location>
        <begin position="370"/>
        <end position="472"/>
    </location>
</feature>
<sequence length="472" mass="51336">MKALPDLSAIIGKRLSGSSSDVPSRTPHGVDRRESPPAVIRPSPVPDSVGSEPSREILEIAAEVRQNEPPQKKKKKHAEKDPVPSVGAENRELVVHEESNSNAVASPSSVDRGSDGRDHSKTPEGRREAGVSQSITATTPRSTPSAPGGSSTRKKGPVKFPDHVEFKYDGDTPLAYDPEECAELVHQIRGGAKDMPPVKDLIFKDAYVDAARTKVLSDGSLNYVVELYDTALKGTISKLKNTERLVRVNNSALDLKTSEFKAVIEKAETEHSRLLAEKKAQKAKFTEKFGELKGKFKTAGEKIRVLEREKASLEEEKAAWEKEKAATALRHLKEFNRLRDSRSYEVTLERVRVQTEMIAKCNRHFNNIREREAHRDDLDTASSQGEPSAERSAVPLVEGSTAPPVLPSSDPGSAPLGASSMVDEEAPDPVLPAEGRETRPGLDDLVELSDSSIERSGQNESSDGAPPGVGED</sequence>
<keyword evidence="4" id="KW-1185">Reference proteome</keyword>
<evidence type="ECO:0000313" key="4">
    <source>
        <dbReference type="Proteomes" id="UP000886595"/>
    </source>
</evidence>
<dbReference type="OrthoDB" id="10485100at2759"/>
<dbReference type="EMBL" id="JAAMPC010000015">
    <property type="protein sequence ID" value="KAG2255967.1"/>
    <property type="molecule type" value="Genomic_DNA"/>
</dbReference>
<feature type="compositionally biased region" description="Low complexity" evidence="2">
    <location>
        <begin position="136"/>
        <end position="151"/>
    </location>
</feature>
<keyword evidence="1" id="KW-0175">Coiled coil</keyword>
<feature type="region of interest" description="Disordered" evidence="2">
    <location>
        <begin position="1"/>
        <end position="162"/>
    </location>
</feature>
<protein>
    <submittedName>
        <fullName evidence="3">Uncharacterized protein</fullName>
    </submittedName>
</protein>
<feature type="coiled-coil region" evidence="1">
    <location>
        <begin position="264"/>
        <end position="330"/>
    </location>
</feature>
<dbReference type="AlphaFoldDB" id="A0A8X7PRU7"/>
<proteinExistence type="predicted"/>
<evidence type="ECO:0000256" key="2">
    <source>
        <dbReference type="SAM" id="MobiDB-lite"/>
    </source>
</evidence>
<feature type="compositionally biased region" description="Polar residues" evidence="2">
    <location>
        <begin position="449"/>
        <end position="462"/>
    </location>
</feature>
<feature type="compositionally biased region" description="Low complexity" evidence="2">
    <location>
        <begin position="100"/>
        <end position="110"/>
    </location>
</feature>
<reference evidence="3 4" key="1">
    <citation type="submission" date="2020-02" db="EMBL/GenBank/DDBJ databases">
        <authorList>
            <person name="Ma Q."/>
            <person name="Huang Y."/>
            <person name="Song X."/>
            <person name="Pei D."/>
        </authorList>
    </citation>
    <scope>NUCLEOTIDE SEQUENCE [LARGE SCALE GENOMIC DNA]</scope>
    <source>
        <strain evidence="3">Sxm20200214</strain>
        <tissue evidence="3">Leaf</tissue>
    </source>
</reference>